<evidence type="ECO:0000313" key="1">
    <source>
        <dbReference type="EMBL" id="MBW82077.1"/>
    </source>
</evidence>
<name>A0A2P2ILH3_RHIMU</name>
<reference evidence="1" key="1">
    <citation type="submission" date="2018-02" db="EMBL/GenBank/DDBJ databases">
        <title>Rhizophora mucronata_Transcriptome.</title>
        <authorList>
            <person name="Meera S.P."/>
            <person name="Sreeshan A."/>
            <person name="Augustine A."/>
        </authorList>
    </citation>
    <scope>NUCLEOTIDE SEQUENCE</scope>
    <source>
        <tissue evidence="1">Leaf</tissue>
    </source>
</reference>
<accession>A0A2P2ILH3</accession>
<proteinExistence type="predicted"/>
<protein>
    <submittedName>
        <fullName evidence="1">Beta-glucosidase 17-like</fullName>
    </submittedName>
</protein>
<dbReference type="EMBL" id="GGEC01001594">
    <property type="protein sequence ID" value="MBW82077.1"/>
    <property type="molecule type" value="Transcribed_RNA"/>
</dbReference>
<dbReference type="AlphaFoldDB" id="A0A2P2ILH3"/>
<organism evidence="1">
    <name type="scientific">Rhizophora mucronata</name>
    <name type="common">Asiatic mangrove</name>
    <dbReference type="NCBI Taxonomy" id="61149"/>
    <lineage>
        <taxon>Eukaryota</taxon>
        <taxon>Viridiplantae</taxon>
        <taxon>Streptophyta</taxon>
        <taxon>Embryophyta</taxon>
        <taxon>Tracheophyta</taxon>
        <taxon>Spermatophyta</taxon>
        <taxon>Magnoliopsida</taxon>
        <taxon>eudicotyledons</taxon>
        <taxon>Gunneridae</taxon>
        <taxon>Pentapetalae</taxon>
        <taxon>rosids</taxon>
        <taxon>fabids</taxon>
        <taxon>Malpighiales</taxon>
        <taxon>Rhizophoraceae</taxon>
        <taxon>Rhizophora</taxon>
    </lineage>
</organism>
<sequence>MPSNRSGKHTIQFQCKCLTNEYGLIWQRRSGHQGLLCMVISR</sequence>